<accession>A0A8X6Q106</accession>
<proteinExistence type="predicted"/>
<evidence type="ECO:0000313" key="1">
    <source>
        <dbReference type="EMBL" id="GFU00458.1"/>
    </source>
</evidence>
<dbReference type="Proteomes" id="UP000887013">
    <property type="component" value="Unassembled WGS sequence"/>
</dbReference>
<reference evidence="1" key="1">
    <citation type="submission" date="2020-08" db="EMBL/GenBank/DDBJ databases">
        <title>Multicomponent nature underlies the extraordinary mechanical properties of spider dragline silk.</title>
        <authorList>
            <person name="Kono N."/>
            <person name="Nakamura H."/>
            <person name="Mori M."/>
            <person name="Yoshida Y."/>
            <person name="Ohtoshi R."/>
            <person name="Malay A.D."/>
            <person name="Moran D.A.P."/>
            <person name="Tomita M."/>
            <person name="Numata K."/>
            <person name="Arakawa K."/>
        </authorList>
    </citation>
    <scope>NUCLEOTIDE SEQUENCE</scope>
</reference>
<dbReference type="EMBL" id="BMAW01027093">
    <property type="protein sequence ID" value="GFU00458.1"/>
    <property type="molecule type" value="Genomic_DNA"/>
</dbReference>
<keyword evidence="2" id="KW-1185">Reference proteome</keyword>
<name>A0A8X6Q106_NEPPI</name>
<gene>
    <name evidence="1" type="ORF">NPIL_267041</name>
</gene>
<dbReference type="AlphaFoldDB" id="A0A8X6Q106"/>
<comment type="caution">
    <text evidence="1">The sequence shown here is derived from an EMBL/GenBank/DDBJ whole genome shotgun (WGS) entry which is preliminary data.</text>
</comment>
<sequence length="85" mass="9240">MDKNLSIQANSRIDALVVSQYVPGTICQGHITIPVRWLGGSQFDKQEILARSSPLVHLNNESYPSAEKQDSQLGQINFGTSKVGG</sequence>
<protein>
    <submittedName>
        <fullName evidence="1">Uncharacterized protein</fullName>
    </submittedName>
</protein>
<evidence type="ECO:0000313" key="2">
    <source>
        <dbReference type="Proteomes" id="UP000887013"/>
    </source>
</evidence>
<organism evidence="1 2">
    <name type="scientific">Nephila pilipes</name>
    <name type="common">Giant wood spider</name>
    <name type="synonym">Nephila maculata</name>
    <dbReference type="NCBI Taxonomy" id="299642"/>
    <lineage>
        <taxon>Eukaryota</taxon>
        <taxon>Metazoa</taxon>
        <taxon>Ecdysozoa</taxon>
        <taxon>Arthropoda</taxon>
        <taxon>Chelicerata</taxon>
        <taxon>Arachnida</taxon>
        <taxon>Araneae</taxon>
        <taxon>Araneomorphae</taxon>
        <taxon>Entelegynae</taxon>
        <taxon>Araneoidea</taxon>
        <taxon>Nephilidae</taxon>
        <taxon>Nephila</taxon>
    </lineage>
</organism>